<sequence>MPLCPPGKNTRRKQELEEKEKRLVALGNMTQDVCDYGLWQSCEEVNEGLGRLDTDSQKRNAFQAQLRFRKKVLKQKHSVKQVYNFSRKDQQGKYIQLSVAQLQQNVFKLIQDTVYIGYTNA</sequence>
<evidence type="ECO:0000313" key="1">
    <source>
        <dbReference type="EMBL" id="KAH3725161.1"/>
    </source>
</evidence>
<evidence type="ECO:0000313" key="2">
    <source>
        <dbReference type="Proteomes" id="UP000828390"/>
    </source>
</evidence>
<proteinExistence type="predicted"/>
<protein>
    <submittedName>
        <fullName evidence="1">Uncharacterized protein</fullName>
    </submittedName>
</protein>
<organism evidence="1 2">
    <name type="scientific">Dreissena polymorpha</name>
    <name type="common">Zebra mussel</name>
    <name type="synonym">Mytilus polymorpha</name>
    <dbReference type="NCBI Taxonomy" id="45954"/>
    <lineage>
        <taxon>Eukaryota</taxon>
        <taxon>Metazoa</taxon>
        <taxon>Spiralia</taxon>
        <taxon>Lophotrochozoa</taxon>
        <taxon>Mollusca</taxon>
        <taxon>Bivalvia</taxon>
        <taxon>Autobranchia</taxon>
        <taxon>Heteroconchia</taxon>
        <taxon>Euheterodonta</taxon>
        <taxon>Imparidentia</taxon>
        <taxon>Neoheterodontei</taxon>
        <taxon>Myida</taxon>
        <taxon>Dreissenoidea</taxon>
        <taxon>Dreissenidae</taxon>
        <taxon>Dreissena</taxon>
    </lineage>
</organism>
<name>A0A9D4CI80_DREPO</name>
<keyword evidence="2" id="KW-1185">Reference proteome</keyword>
<reference evidence="1" key="1">
    <citation type="journal article" date="2019" name="bioRxiv">
        <title>The Genome of the Zebra Mussel, Dreissena polymorpha: A Resource for Invasive Species Research.</title>
        <authorList>
            <person name="McCartney M.A."/>
            <person name="Auch B."/>
            <person name="Kono T."/>
            <person name="Mallez S."/>
            <person name="Zhang Y."/>
            <person name="Obille A."/>
            <person name="Becker A."/>
            <person name="Abrahante J.E."/>
            <person name="Garbe J."/>
            <person name="Badalamenti J.P."/>
            <person name="Herman A."/>
            <person name="Mangelson H."/>
            <person name="Liachko I."/>
            <person name="Sullivan S."/>
            <person name="Sone E.D."/>
            <person name="Koren S."/>
            <person name="Silverstein K.A.T."/>
            <person name="Beckman K.B."/>
            <person name="Gohl D.M."/>
        </authorList>
    </citation>
    <scope>NUCLEOTIDE SEQUENCE</scope>
    <source>
        <strain evidence="1">Duluth1</strain>
        <tissue evidence="1">Whole animal</tissue>
    </source>
</reference>
<dbReference type="EMBL" id="JAIWYP010000012">
    <property type="protein sequence ID" value="KAH3725161.1"/>
    <property type="molecule type" value="Genomic_DNA"/>
</dbReference>
<accession>A0A9D4CI80</accession>
<dbReference type="AlphaFoldDB" id="A0A9D4CI80"/>
<comment type="caution">
    <text evidence="1">The sequence shown here is derived from an EMBL/GenBank/DDBJ whole genome shotgun (WGS) entry which is preliminary data.</text>
</comment>
<reference evidence="1" key="2">
    <citation type="submission" date="2020-11" db="EMBL/GenBank/DDBJ databases">
        <authorList>
            <person name="McCartney M.A."/>
            <person name="Auch B."/>
            <person name="Kono T."/>
            <person name="Mallez S."/>
            <person name="Becker A."/>
            <person name="Gohl D.M."/>
            <person name="Silverstein K.A.T."/>
            <person name="Koren S."/>
            <person name="Bechman K.B."/>
            <person name="Herman A."/>
            <person name="Abrahante J.E."/>
            <person name="Garbe J."/>
        </authorList>
    </citation>
    <scope>NUCLEOTIDE SEQUENCE</scope>
    <source>
        <strain evidence="1">Duluth1</strain>
        <tissue evidence="1">Whole animal</tissue>
    </source>
</reference>
<gene>
    <name evidence="1" type="ORF">DPMN_050994</name>
</gene>
<dbReference type="Proteomes" id="UP000828390">
    <property type="component" value="Unassembled WGS sequence"/>
</dbReference>